<proteinExistence type="predicted"/>
<sequence length="178" mass="20110">MEKKDDIRSGESIDDRDLHEVLSQLRDGNNMVFYFTGNYHSIAPKAISIQHFYGDSLARAVLRQNDAQVLQSMSRDEKRLFMYLGDLRETHACISLLECCTDVNEVALVAAGLVKRGVVQASTIRRSDFVERLLPFCKDIKHLKVSNVNAHLNRLMKQLNALEGVSDPEDAADDDETK</sequence>
<dbReference type="AlphaFoldDB" id="J9H385"/>
<comment type="caution">
    <text evidence="1">The sequence shown here is derived from an EMBL/GenBank/DDBJ whole genome shotgun (WGS) entry which is preliminary data.</text>
</comment>
<protein>
    <submittedName>
        <fullName evidence="1">Uncharacterized protein</fullName>
    </submittedName>
</protein>
<name>J9H385_9ZZZZ</name>
<dbReference type="EMBL" id="AMCI01000718">
    <property type="protein sequence ID" value="EJX08055.1"/>
    <property type="molecule type" value="Genomic_DNA"/>
</dbReference>
<gene>
    <name evidence="1" type="ORF">EVA_03837</name>
</gene>
<organism evidence="1">
    <name type="scientific">gut metagenome</name>
    <dbReference type="NCBI Taxonomy" id="749906"/>
    <lineage>
        <taxon>unclassified sequences</taxon>
        <taxon>metagenomes</taxon>
        <taxon>organismal metagenomes</taxon>
    </lineage>
</organism>
<accession>J9H385</accession>
<reference evidence="1" key="1">
    <citation type="journal article" date="2012" name="PLoS ONE">
        <title>Gene sets for utilization of primary and secondary nutrition supplies in the distal gut of endangered iberian lynx.</title>
        <authorList>
            <person name="Alcaide M."/>
            <person name="Messina E."/>
            <person name="Richter M."/>
            <person name="Bargiela R."/>
            <person name="Peplies J."/>
            <person name="Huws S.A."/>
            <person name="Newbold C.J."/>
            <person name="Golyshin P.N."/>
            <person name="Simon M.A."/>
            <person name="Lopez G."/>
            <person name="Yakimov M.M."/>
            <person name="Ferrer M."/>
        </authorList>
    </citation>
    <scope>NUCLEOTIDE SEQUENCE</scope>
</reference>
<evidence type="ECO:0000313" key="1">
    <source>
        <dbReference type="EMBL" id="EJX08055.1"/>
    </source>
</evidence>